<dbReference type="Proteomes" id="UP000001075">
    <property type="component" value="Unassembled WGS sequence"/>
</dbReference>
<sequence>MPSASCTRHPLGLPGLFHISLWYEDYQGELVTLWPKCRSSQTWITYEILAIQIQSQHKCVVVYRPALRLRIQAAFAPALLGNTLLEGTQQIIENL</sequence>
<gene>
    <name evidence="1" type="ORF">I79_006758</name>
</gene>
<organism evidence="1 2">
    <name type="scientific">Cricetulus griseus</name>
    <name type="common">Chinese hamster</name>
    <name type="synonym">Cricetulus barabensis griseus</name>
    <dbReference type="NCBI Taxonomy" id="10029"/>
    <lineage>
        <taxon>Eukaryota</taxon>
        <taxon>Metazoa</taxon>
        <taxon>Chordata</taxon>
        <taxon>Craniata</taxon>
        <taxon>Vertebrata</taxon>
        <taxon>Euteleostomi</taxon>
        <taxon>Mammalia</taxon>
        <taxon>Eutheria</taxon>
        <taxon>Euarchontoglires</taxon>
        <taxon>Glires</taxon>
        <taxon>Rodentia</taxon>
        <taxon>Myomorpha</taxon>
        <taxon>Muroidea</taxon>
        <taxon>Cricetidae</taxon>
        <taxon>Cricetinae</taxon>
        <taxon>Cricetulus</taxon>
    </lineage>
</organism>
<evidence type="ECO:0000313" key="2">
    <source>
        <dbReference type="Proteomes" id="UP000001075"/>
    </source>
</evidence>
<protein>
    <submittedName>
        <fullName evidence="1">Uncharacterized protein</fullName>
    </submittedName>
</protein>
<accession>G3H8P8</accession>
<dbReference type="AlphaFoldDB" id="G3H8P8"/>
<evidence type="ECO:0000313" key="1">
    <source>
        <dbReference type="EMBL" id="EGW04326.1"/>
    </source>
</evidence>
<dbReference type="EMBL" id="JH000217">
    <property type="protein sequence ID" value="EGW04326.1"/>
    <property type="molecule type" value="Genomic_DNA"/>
</dbReference>
<name>G3H8P8_CRIGR</name>
<proteinExistence type="predicted"/>
<dbReference type="InParanoid" id="G3H8P8"/>
<reference evidence="2" key="1">
    <citation type="journal article" date="2011" name="Nat. Biotechnol.">
        <title>The genomic sequence of the Chinese hamster ovary (CHO)-K1 cell line.</title>
        <authorList>
            <person name="Xu X."/>
            <person name="Nagarajan H."/>
            <person name="Lewis N.E."/>
            <person name="Pan S."/>
            <person name="Cai Z."/>
            <person name="Liu X."/>
            <person name="Chen W."/>
            <person name="Xie M."/>
            <person name="Wang W."/>
            <person name="Hammond S."/>
            <person name="Andersen M.R."/>
            <person name="Neff N."/>
            <person name="Passarelli B."/>
            <person name="Koh W."/>
            <person name="Fan H.C."/>
            <person name="Wang J."/>
            <person name="Gui Y."/>
            <person name="Lee K.H."/>
            <person name="Betenbaugh M.J."/>
            <person name="Quake S.R."/>
            <person name="Famili I."/>
            <person name="Palsson B.O."/>
            <person name="Wang J."/>
        </authorList>
    </citation>
    <scope>NUCLEOTIDE SEQUENCE [LARGE SCALE GENOMIC DNA]</scope>
    <source>
        <strain evidence="2">CHO K1 cell line</strain>
    </source>
</reference>